<dbReference type="SUPFAM" id="SSF56112">
    <property type="entry name" value="Protein kinase-like (PK-like)"/>
    <property type="match status" value="2"/>
</dbReference>
<protein>
    <recommendedName>
        <fullName evidence="6">Protein kinase domain-containing protein</fullName>
    </recommendedName>
</protein>
<keyword evidence="3" id="KW-0472">Membrane</keyword>
<accession>A0AAN8VG93</accession>
<reference evidence="4 5" key="1">
    <citation type="submission" date="2023-12" db="EMBL/GenBank/DDBJ databases">
        <title>A high-quality genome assembly for Dillenia turbinata (Dilleniales).</title>
        <authorList>
            <person name="Chanderbali A."/>
        </authorList>
    </citation>
    <scope>NUCLEOTIDE SEQUENCE [LARGE SCALE GENOMIC DNA]</scope>
    <source>
        <strain evidence="4">LSX21</strain>
        <tissue evidence="4">Leaf</tissue>
    </source>
</reference>
<keyword evidence="3" id="KW-1133">Transmembrane helix</keyword>
<dbReference type="EMBL" id="JBAMMX010000013">
    <property type="protein sequence ID" value="KAK6929376.1"/>
    <property type="molecule type" value="Genomic_DNA"/>
</dbReference>
<keyword evidence="2" id="KW-0067">ATP-binding</keyword>
<keyword evidence="3" id="KW-0812">Transmembrane</keyword>
<evidence type="ECO:0000256" key="2">
    <source>
        <dbReference type="ARBA" id="ARBA00022840"/>
    </source>
</evidence>
<evidence type="ECO:0000256" key="1">
    <source>
        <dbReference type="ARBA" id="ARBA00022741"/>
    </source>
</evidence>
<comment type="caution">
    <text evidence="4">The sequence shown here is derived from an EMBL/GenBank/DDBJ whole genome shotgun (WGS) entry which is preliminary data.</text>
</comment>
<dbReference type="SUPFAM" id="SSF49899">
    <property type="entry name" value="Concanavalin A-like lectins/glucanases"/>
    <property type="match status" value="1"/>
</dbReference>
<feature type="non-terminal residue" evidence="4">
    <location>
        <position position="439"/>
    </location>
</feature>
<gene>
    <name evidence="4" type="ORF">RJ641_005581</name>
</gene>
<dbReference type="InterPro" id="IPR011009">
    <property type="entry name" value="Kinase-like_dom_sf"/>
</dbReference>
<evidence type="ECO:0000256" key="3">
    <source>
        <dbReference type="SAM" id="Phobius"/>
    </source>
</evidence>
<feature type="transmembrane region" description="Helical" evidence="3">
    <location>
        <begin position="82"/>
        <end position="106"/>
    </location>
</feature>
<dbReference type="PANTHER" id="PTHR27007">
    <property type="match status" value="1"/>
</dbReference>
<dbReference type="AlphaFoldDB" id="A0AAN8VG93"/>
<sequence>MKGGQTILASIEYDSFSQVLNVTISPTSSKPRSPICHIKWIFHQFFTAICTLAFLPQLGYLQKLSPLDISSLPSLPGPPKNYAVLIIGVFVSSLVLIISICAIAFYTIRKIRNADVIEDWEFEIGLTELIGLGGFGKVYKGTLSNSNYPVAVKRILHESKQGLREFISEISSIGKPTTSSDVFAFGALLLEVVCGRRPIERKALPEELILVDWVWDKWKEGAILEAIDPRLNGEFDEFEALVVLKLGLICSNDAPQMRPTMRQVVRYLEGEITIPEMIAPLEACGVKMGGGGGNEFEDFVHSYCSSSLNEKVSTWSSVGDGDVDIEAGLVSISPSSPSSKGNGIRNGLFIGPFEAVDGEGHKKLSICGILRLQSLASRSDLCISSMILGNSVRDMDCTCQHSIPKEPISLYNQTVWRQHYQNISFNAIKELRIQAETGS</sequence>
<dbReference type="InterPro" id="IPR013320">
    <property type="entry name" value="ConA-like_dom_sf"/>
</dbReference>
<evidence type="ECO:0000313" key="4">
    <source>
        <dbReference type="EMBL" id="KAK6929376.1"/>
    </source>
</evidence>
<keyword evidence="5" id="KW-1185">Reference proteome</keyword>
<feature type="transmembrane region" description="Helical" evidence="3">
    <location>
        <begin position="40"/>
        <end position="62"/>
    </location>
</feature>
<dbReference type="Proteomes" id="UP001370490">
    <property type="component" value="Unassembled WGS sequence"/>
</dbReference>
<dbReference type="Gene3D" id="1.10.510.10">
    <property type="entry name" value="Transferase(Phosphotransferase) domain 1"/>
    <property type="match status" value="1"/>
</dbReference>
<evidence type="ECO:0008006" key="6">
    <source>
        <dbReference type="Google" id="ProtNLM"/>
    </source>
</evidence>
<evidence type="ECO:0000313" key="5">
    <source>
        <dbReference type="Proteomes" id="UP001370490"/>
    </source>
</evidence>
<dbReference type="GO" id="GO:0005524">
    <property type="term" value="F:ATP binding"/>
    <property type="evidence" value="ECO:0007669"/>
    <property type="project" value="UniProtKB-KW"/>
</dbReference>
<organism evidence="4 5">
    <name type="scientific">Dillenia turbinata</name>
    <dbReference type="NCBI Taxonomy" id="194707"/>
    <lineage>
        <taxon>Eukaryota</taxon>
        <taxon>Viridiplantae</taxon>
        <taxon>Streptophyta</taxon>
        <taxon>Embryophyta</taxon>
        <taxon>Tracheophyta</taxon>
        <taxon>Spermatophyta</taxon>
        <taxon>Magnoliopsida</taxon>
        <taxon>eudicotyledons</taxon>
        <taxon>Gunneridae</taxon>
        <taxon>Pentapetalae</taxon>
        <taxon>Dilleniales</taxon>
        <taxon>Dilleniaceae</taxon>
        <taxon>Dillenia</taxon>
    </lineage>
</organism>
<name>A0AAN8VG93_9MAGN</name>
<keyword evidence="1" id="KW-0547">Nucleotide-binding</keyword>
<dbReference type="InterPro" id="IPR050528">
    <property type="entry name" value="L-type_Lectin-RKs"/>
</dbReference>
<proteinExistence type="predicted"/>
<dbReference type="Gene3D" id="3.30.200.20">
    <property type="entry name" value="Phosphorylase Kinase, domain 1"/>
    <property type="match status" value="1"/>
</dbReference>